<gene>
    <name evidence="4" type="ORF">Plil01_000385400</name>
</gene>
<proteinExistence type="predicted"/>
<dbReference type="OrthoDB" id="116425at2759"/>
<dbReference type="EMBL" id="BSXW01000153">
    <property type="protein sequence ID" value="GMF13376.1"/>
    <property type="molecule type" value="Genomic_DNA"/>
</dbReference>
<reference evidence="4" key="1">
    <citation type="submission" date="2023-04" db="EMBL/GenBank/DDBJ databases">
        <title>Phytophthora lilii NBRC 32176.</title>
        <authorList>
            <person name="Ichikawa N."/>
            <person name="Sato H."/>
            <person name="Tonouchi N."/>
        </authorList>
    </citation>
    <scope>NUCLEOTIDE SEQUENCE</scope>
    <source>
        <strain evidence="4">NBRC 32176</strain>
    </source>
</reference>
<protein>
    <submittedName>
        <fullName evidence="4">Unnamed protein product</fullName>
    </submittedName>
</protein>
<keyword evidence="2" id="KW-0479">Metal-binding</keyword>
<evidence type="ECO:0000256" key="2">
    <source>
        <dbReference type="ARBA" id="ARBA00022723"/>
    </source>
</evidence>
<keyword evidence="5" id="KW-1185">Reference proteome</keyword>
<dbReference type="Proteomes" id="UP001165083">
    <property type="component" value="Unassembled WGS sequence"/>
</dbReference>
<evidence type="ECO:0000259" key="3">
    <source>
        <dbReference type="Pfam" id="PF13359"/>
    </source>
</evidence>
<comment type="caution">
    <text evidence="4">The sequence shown here is derived from an EMBL/GenBank/DDBJ whole genome shotgun (WGS) entry which is preliminary data.</text>
</comment>
<dbReference type="PANTHER" id="PTHR23080">
    <property type="entry name" value="THAP DOMAIN PROTEIN"/>
    <property type="match status" value="1"/>
</dbReference>
<name>A0A9W6THF9_9STRA</name>
<dbReference type="InterPro" id="IPR027806">
    <property type="entry name" value="HARBI1_dom"/>
</dbReference>
<dbReference type="AlphaFoldDB" id="A0A9W6THF9"/>
<sequence length="423" mass="49269">MPQASRRQHLHSVLLELQERDNRRRQELANYPRVLPERERSAPQHPIFDEFVAEGGGDAIMRLTNFTPREINTLWASVRSHVARYWNVGRGRRSKFTGKDVMFMLLVVLKNNGTWEMLSNIFHVKTPTFIKTITSFVRVVAPRLYDDWVSEKAQEENMRTLLTSARTFEHHPYALYATDVTFQQANRPAGNMAEALPFYSAKHKLYGFKVGVSVSPRGFAINCTEHARGNTADITMFRRNEAFHHATRRKTDDDRTLQDSGLLSQEFPDEWAVLADKGYQGIEQHVRCIHPTKGTNLPAAVVQQNADISSDRIIVENWFGRLCGLWRICADKYRWGEEMYDDIFQTCAALTNFHVGFYPLRTTNGEEYRQRQNRLVSIGQEKQKKRRLSQERYRERRRLRQRMSLDDYCASDGSDDDVEETQL</sequence>
<comment type="cofactor">
    <cofactor evidence="1">
        <name>a divalent metal cation</name>
        <dbReference type="ChEBI" id="CHEBI:60240"/>
    </cofactor>
</comment>
<feature type="domain" description="DDE Tnp4" evidence="3">
    <location>
        <begin position="181"/>
        <end position="352"/>
    </location>
</feature>
<dbReference type="Pfam" id="PF13359">
    <property type="entry name" value="DDE_Tnp_4"/>
    <property type="match status" value="1"/>
</dbReference>
<accession>A0A9W6THF9</accession>
<evidence type="ECO:0000313" key="4">
    <source>
        <dbReference type="EMBL" id="GMF13376.1"/>
    </source>
</evidence>
<evidence type="ECO:0000256" key="1">
    <source>
        <dbReference type="ARBA" id="ARBA00001968"/>
    </source>
</evidence>
<dbReference type="GO" id="GO:0046872">
    <property type="term" value="F:metal ion binding"/>
    <property type="evidence" value="ECO:0007669"/>
    <property type="project" value="UniProtKB-KW"/>
</dbReference>
<organism evidence="4 5">
    <name type="scientific">Phytophthora lilii</name>
    <dbReference type="NCBI Taxonomy" id="2077276"/>
    <lineage>
        <taxon>Eukaryota</taxon>
        <taxon>Sar</taxon>
        <taxon>Stramenopiles</taxon>
        <taxon>Oomycota</taxon>
        <taxon>Peronosporomycetes</taxon>
        <taxon>Peronosporales</taxon>
        <taxon>Peronosporaceae</taxon>
        <taxon>Phytophthora</taxon>
    </lineage>
</organism>
<evidence type="ECO:0000313" key="5">
    <source>
        <dbReference type="Proteomes" id="UP001165083"/>
    </source>
</evidence>